<keyword evidence="1" id="KW-0378">Hydrolase</keyword>
<dbReference type="GO" id="GO:0000287">
    <property type="term" value="F:magnesium ion binding"/>
    <property type="evidence" value="ECO:0007669"/>
    <property type="project" value="TreeGrafter"/>
</dbReference>
<keyword evidence="2" id="KW-1185">Reference proteome</keyword>
<dbReference type="Pfam" id="PF08282">
    <property type="entry name" value="Hydrolase_3"/>
    <property type="match status" value="1"/>
</dbReference>
<comment type="caution">
    <text evidence="1">The sequence shown here is derived from an EMBL/GenBank/DDBJ whole genome shotgun (WGS) entry which is preliminary data.</text>
</comment>
<dbReference type="GO" id="GO:0016791">
    <property type="term" value="F:phosphatase activity"/>
    <property type="evidence" value="ECO:0007669"/>
    <property type="project" value="UniProtKB-ARBA"/>
</dbReference>
<evidence type="ECO:0000313" key="2">
    <source>
        <dbReference type="Proteomes" id="UP001165378"/>
    </source>
</evidence>
<accession>A0AA41Q621</accession>
<sequence>MIRLVATDLDGTLLRSDGGLSPRTLRALRLAAEAGADVVLVTARPPRYVDALARRYGLTGTAVCSNGAQIYDMADGRVLSSSPLEVTAAREAAALLGRHVPGVGFAVETGLHVVFTPGFELRFSSDGGTAEFGVGGLEELWSAATPIVKLLAWSGTWTADAMLAAVAAATAAGSGSALQVTHSGGRGLLEISASEVSKGAVLAGLCQARGIDAADVLAFGDMPNDLGILGWAGSGWAMANAHPEVLAAVPRHTASNNEDGVAAVLERHFG</sequence>
<dbReference type="InterPro" id="IPR036412">
    <property type="entry name" value="HAD-like_sf"/>
</dbReference>
<gene>
    <name evidence="1" type="ORF">LZ495_31070</name>
</gene>
<protein>
    <submittedName>
        <fullName evidence="1">Cof-type HAD-IIB family hydrolase</fullName>
    </submittedName>
</protein>
<name>A0AA41Q621_9ACTN</name>
<dbReference type="EMBL" id="JAKFHA010000025">
    <property type="protein sequence ID" value="MCF2531635.1"/>
    <property type="molecule type" value="Genomic_DNA"/>
</dbReference>
<dbReference type="Proteomes" id="UP001165378">
    <property type="component" value="Unassembled WGS sequence"/>
</dbReference>
<dbReference type="RefSeq" id="WP_235056283.1">
    <property type="nucleotide sequence ID" value="NZ_JAKFHA010000025.1"/>
</dbReference>
<dbReference type="InterPro" id="IPR023214">
    <property type="entry name" value="HAD_sf"/>
</dbReference>
<dbReference type="PANTHER" id="PTHR10000">
    <property type="entry name" value="PHOSPHOSERINE PHOSPHATASE"/>
    <property type="match status" value="1"/>
</dbReference>
<dbReference type="Gene3D" id="3.40.50.1000">
    <property type="entry name" value="HAD superfamily/HAD-like"/>
    <property type="match status" value="1"/>
</dbReference>
<evidence type="ECO:0000313" key="1">
    <source>
        <dbReference type="EMBL" id="MCF2531635.1"/>
    </source>
</evidence>
<proteinExistence type="predicted"/>
<dbReference type="GO" id="GO:0005829">
    <property type="term" value="C:cytosol"/>
    <property type="evidence" value="ECO:0007669"/>
    <property type="project" value="TreeGrafter"/>
</dbReference>
<reference evidence="1" key="1">
    <citation type="submission" date="2022-01" db="EMBL/GenBank/DDBJ databases">
        <title>Genome-Based Taxonomic Classification of the Phylum Actinobacteria.</title>
        <authorList>
            <person name="Gao Y."/>
        </authorList>
    </citation>
    <scope>NUCLEOTIDE SEQUENCE</scope>
    <source>
        <strain evidence="1">KLBMP 8922</strain>
    </source>
</reference>
<dbReference type="SUPFAM" id="SSF56784">
    <property type="entry name" value="HAD-like"/>
    <property type="match status" value="1"/>
</dbReference>
<dbReference type="PANTHER" id="PTHR10000:SF8">
    <property type="entry name" value="HAD SUPERFAMILY HYDROLASE-LIKE, TYPE 3"/>
    <property type="match status" value="1"/>
</dbReference>
<dbReference type="AlphaFoldDB" id="A0AA41Q621"/>
<organism evidence="1 2">
    <name type="scientific">Yinghuangia soli</name>
    <dbReference type="NCBI Taxonomy" id="2908204"/>
    <lineage>
        <taxon>Bacteria</taxon>
        <taxon>Bacillati</taxon>
        <taxon>Actinomycetota</taxon>
        <taxon>Actinomycetes</taxon>
        <taxon>Kitasatosporales</taxon>
        <taxon>Streptomycetaceae</taxon>
        <taxon>Yinghuangia</taxon>
    </lineage>
</organism>
<dbReference type="Gene3D" id="3.30.1240.10">
    <property type="match status" value="1"/>
</dbReference>